<dbReference type="PANTHER" id="PTHR44307:SF2">
    <property type="entry name" value="PHOSPHOETHANOLAMINE METHYLTRANSFERASE ISOFORM X1"/>
    <property type="match status" value="1"/>
</dbReference>
<evidence type="ECO:0000256" key="4">
    <source>
        <dbReference type="ARBA" id="ARBA00025707"/>
    </source>
</evidence>
<organism evidence="6">
    <name type="scientific">Candidatus Kentrum sp. FW</name>
    <dbReference type="NCBI Taxonomy" id="2126338"/>
    <lineage>
        <taxon>Bacteria</taxon>
        <taxon>Pseudomonadati</taxon>
        <taxon>Pseudomonadota</taxon>
        <taxon>Gammaproteobacteria</taxon>
        <taxon>Candidatus Kentrum</taxon>
    </lineage>
</organism>
<comment type="pathway">
    <text evidence="4">Phospholipid metabolism.</text>
</comment>
<dbReference type="InterPro" id="IPR025714">
    <property type="entry name" value="Methyltranfer_dom"/>
</dbReference>
<reference evidence="6" key="1">
    <citation type="submission" date="2019-02" db="EMBL/GenBank/DDBJ databases">
        <authorList>
            <person name="Gruber-Vodicka R. H."/>
            <person name="Seah K. B. B."/>
        </authorList>
    </citation>
    <scope>NUCLEOTIDE SEQUENCE</scope>
    <source>
        <strain evidence="7">BECK_BZ106</strain>
        <strain evidence="6">BECK_BZ15</strain>
    </source>
</reference>
<evidence type="ECO:0000259" key="5">
    <source>
        <dbReference type="Pfam" id="PF13847"/>
    </source>
</evidence>
<accession>A0A450S8L6</accession>
<dbReference type="Pfam" id="PF13847">
    <property type="entry name" value="Methyltransf_31"/>
    <property type="match status" value="1"/>
</dbReference>
<evidence type="ECO:0000313" key="6">
    <source>
        <dbReference type="EMBL" id="VFJ48261.1"/>
    </source>
</evidence>
<comment type="pathway">
    <text evidence="1">Lipid metabolism.</text>
</comment>
<proteinExistence type="predicted"/>
<dbReference type="CDD" id="cd02440">
    <property type="entry name" value="AdoMet_MTases"/>
    <property type="match status" value="1"/>
</dbReference>
<name>A0A450S8L6_9GAMM</name>
<dbReference type="EMBL" id="CAADEW010000019">
    <property type="protein sequence ID" value="VFJ48261.1"/>
    <property type="molecule type" value="Genomic_DNA"/>
</dbReference>
<evidence type="ECO:0000313" key="7">
    <source>
        <dbReference type="EMBL" id="VFJ53529.1"/>
    </source>
</evidence>
<dbReference type="PANTHER" id="PTHR44307">
    <property type="entry name" value="PHOSPHOETHANOLAMINE METHYLTRANSFERASE"/>
    <property type="match status" value="1"/>
</dbReference>
<feature type="domain" description="Methyltransferase" evidence="5">
    <location>
        <begin position="47"/>
        <end position="168"/>
    </location>
</feature>
<keyword evidence="3" id="KW-0808">Transferase</keyword>
<dbReference type="SUPFAM" id="SSF53335">
    <property type="entry name" value="S-adenosyl-L-methionine-dependent methyltransferases"/>
    <property type="match status" value="1"/>
</dbReference>
<keyword evidence="2 6" id="KW-0489">Methyltransferase</keyword>
<dbReference type="AlphaFoldDB" id="A0A450S8L6"/>
<dbReference type="InterPro" id="IPR029063">
    <property type="entry name" value="SAM-dependent_MTases_sf"/>
</dbReference>
<dbReference type="Gene3D" id="3.40.50.150">
    <property type="entry name" value="Vaccinia Virus protein VP39"/>
    <property type="match status" value="1"/>
</dbReference>
<dbReference type="GO" id="GO:0008168">
    <property type="term" value="F:methyltransferase activity"/>
    <property type="evidence" value="ECO:0007669"/>
    <property type="project" value="UniProtKB-KW"/>
</dbReference>
<protein>
    <submittedName>
        <fullName evidence="6">Ubiquinone/menaquinone biosynthesis C-methylase UbiE</fullName>
    </submittedName>
</protein>
<gene>
    <name evidence="6" type="ORF">BECKFW1821A_GA0114235_101930</name>
    <name evidence="7" type="ORF">BECKFW1821B_GA0114236_101523</name>
</gene>
<dbReference type="EMBL" id="CAADFD010000015">
    <property type="protein sequence ID" value="VFJ53529.1"/>
    <property type="molecule type" value="Genomic_DNA"/>
</dbReference>
<evidence type="ECO:0000256" key="1">
    <source>
        <dbReference type="ARBA" id="ARBA00005189"/>
    </source>
</evidence>
<keyword evidence="6" id="KW-0830">Ubiquinone</keyword>
<evidence type="ECO:0000256" key="2">
    <source>
        <dbReference type="ARBA" id="ARBA00022603"/>
    </source>
</evidence>
<dbReference type="GO" id="GO:0032259">
    <property type="term" value="P:methylation"/>
    <property type="evidence" value="ECO:0007669"/>
    <property type="project" value="UniProtKB-KW"/>
</dbReference>
<sequence length="238" mass="26401">MKLPGNFPYIGLAYRFPSLYGKMLQQGFPYDFSHAELSDMVPLGSLTPGSVVLDLCCGIGDFTFWIAERRTDVHVIGIDNAPAMLEGAIRTADEKGTRNVSFVCKDITELKKEDLPLPGKSAVEPARAEIAMIVSYLGFSAMENYAEAFRHTLPLLSEGGTYLISDVSREPGVVNRVANFFVENILAGADSFRRCYEPLRETLAEFQIYRKTIPDDIFPFPFATASPYIARGIRKPAI</sequence>
<evidence type="ECO:0000256" key="3">
    <source>
        <dbReference type="ARBA" id="ARBA00022679"/>
    </source>
</evidence>